<protein>
    <submittedName>
        <fullName evidence="2">DUF2232 domain-containing protein</fullName>
    </submittedName>
</protein>
<keyword evidence="1" id="KW-0472">Membrane</keyword>
<accession>A0A524RQE6</accession>
<dbReference type="Pfam" id="PF09991">
    <property type="entry name" value="DUF2232"/>
    <property type="match status" value="1"/>
</dbReference>
<feature type="transmembrane region" description="Helical" evidence="1">
    <location>
        <begin position="20"/>
        <end position="41"/>
    </location>
</feature>
<feature type="transmembrane region" description="Helical" evidence="1">
    <location>
        <begin position="173"/>
        <end position="200"/>
    </location>
</feature>
<proteinExistence type="predicted"/>
<keyword evidence="1" id="KW-0812">Transmembrane</keyword>
<reference evidence="2 3" key="1">
    <citation type="journal article" date="2019" name="mSystems">
        <title>Life at home and on the roam: Genomic adaptions reflect the dual lifestyle of an intracellular, facultative symbiont.</title>
        <authorList>
            <person name="Burgsdorf I."/>
        </authorList>
    </citation>
    <scope>NUCLEOTIDE SEQUENCE [LARGE SCALE GENOMIC DNA]</scope>
    <source>
        <strain evidence="2">277cV</strain>
    </source>
</reference>
<dbReference type="EMBL" id="SRMO01000033">
    <property type="protein sequence ID" value="TGG94623.1"/>
    <property type="molecule type" value="Genomic_DNA"/>
</dbReference>
<evidence type="ECO:0000313" key="2">
    <source>
        <dbReference type="EMBL" id="TGG94623.1"/>
    </source>
</evidence>
<gene>
    <name evidence="2" type="ORF">ERJ67_02330</name>
</gene>
<evidence type="ECO:0000256" key="1">
    <source>
        <dbReference type="SAM" id="Phobius"/>
    </source>
</evidence>
<feature type="transmembrane region" description="Helical" evidence="1">
    <location>
        <begin position="115"/>
        <end position="139"/>
    </location>
</feature>
<dbReference type="PANTHER" id="PTHR37185:SF3">
    <property type="entry name" value="MEMBRANE PROTEIN"/>
    <property type="match status" value="1"/>
</dbReference>
<dbReference type="Proteomes" id="UP000317990">
    <property type="component" value="Unassembled WGS sequence"/>
</dbReference>
<name>A0A524RQE6_9CHRO</name>
<dbReference type="InterPro" id="IPR018710">
    <property type="entry name" value="DUF2232"/>
</dbReference>
<feature type="transmembrane region" description="Helical" evidence="1">
    <location>
        <begin position="146"/>
        <end position="167"/>
    </location>
</feature>
<feature type="transmembrane region" description="Helical" evidence="1">
    <location>
        <begin position="62"/>
        <end position="95"/>
    </location>
</feature>
<keyword evidence="1" id="KW-1133">Transmembrane helix</keyword>
<dbReference type="AlphaFoldDB" id="A0A524RQE6"/>
<comment type="caution">
    <text evidence="2">The sequence shown here is derived from an EMBL/GenBank/DDBJ whole genome shotgun (WGS) entry which is preliminary data.</text>
</comment>
<evidence type="ECO:0000313" key="3">
    <source>
        <dbReference type="Proteomes" id="UP000317990"/>
    </source>
</evidence>
<dbReference type="PANTHER" id="PTHR37185">
    <property type="entry name" value="MEMBRANE PROTEIN"/>
    <property type="match status" value="1"/>
</dbReference>
<organism evidence="2 3">
    <name type="scientific">Aphanocapsa feldmannii 277cV</name>
    <dbReference type="NCBI Taxonomy" id="2507553"/>
    <lineage>
        <taxon>Bacteria</taxon>
        <taxon>Bacillati</taxon>
        <taxon>Cyanobacteriota</taxon>
        <taxon>Cyanophyceae</taxon>
        <taxon>Oscillatoriophycideae</taxon>
        <taxon>Chroococcales</taxon>
        <taxon>Microcystaceae</taxon>
        <taxon>Aphanocapsa</taxon>
    </lineage>
</organism>
<sequence>MAAGPLDQRGARRLTETAYMAAATALLWVALYYLPVGGPLFRMALPLPLALLYHRHGRRAGLMGISVTCLLLTALMGPIRGLLVLCPYGCLGLWLGSCWRRGQPWALSWSVGVPLASLGLVVRVAVLSLLVGDNLWVIFTTAGAKLLDWLVGLASALLAPLLTIGFSPGLIQVQLAAIVVILIQNTIYLLSLHAIAYWIFPRLGSPMPQPPRQLLPLIALDPL</sequence>